<keyword evidence="3" id="KW-1185">Reference proteome</keyword>
<dbReference type="Proteomes" id="UP000706333">
    <property type="component" value="Unassembled WGS sequence"/>
</dbReference>
<proteinExistence type="predicted"/>
<dbReference type="InterPro" id="IPR025870">
    <property type="entry name" value="Glyoxalase-like_dom"/>
</dbReference>
<organism evidence="2 3">
    <name type="scientific">Rhodobaculum claviforme</name>
    <dbReference type="NCBI Taxonomy" id="1549854"/>
    <lineage>
        <taxon>Bacteria</taxon>
        <taxon>Pseudomonadati</taxon>
        <taxon>Pseudomonadota</taxon>
        <taxon>Alphaproteobacteria</taxon>
        <taxon>Rhodobacterales</taxon>
        <taxon>Paracoccaceae</taxon>
        <taxon>Rhodobaculum</taxon>
    </lineage>
</organism>
<dbReference type="InterPro" id="IPR029068">
    <property type="entry name" value="Glyas_Bleomycin-R_OHBP_Dase"/>
</dbReference>
<dbReference type="RefSeq" id="WP_201157852.1">
    <property type="nucleotide sequence ID" value="NZ_NHSD01000289.1"/>
</dbReference>
<dbReference type="Pfam" id="PF13468">
    <property type="entry name" value="Glyoxalase_3"/>
    <property type="match status" value="1"/>
</dbReference>
<evidence type="ECO:0000259" key="1">
    <source>
        <dbReference type="Pfam" id="PF13468"/>
    </source>
</evidence>
<accession>A0A934TLL1</accession>
<protein>
    <recommendedName>
        <fullName evidence="1">Glyoxalase-like domain-containing protein</fullName>
    </recommendedName>
</protein>
<dbReference type="AlphaFoldDB" id="A0A934TLL1"/>
<evidence type="ECO:0000313" key="3">
    <source>
        <dbReference type="Proteomes" id="UP000706333"/>
    </source>
</evidence>
<evidence type="ECO:0000313" key="2">
    <source>
        <dbReference type="EMBL" id="MBK5928102.1"/>
    </source>
</evidence>
<dbReference type="SUPFAM" id="SSF54593">
    <property type="entry name" value="Glyoxalase/Bleomycin resistance protein/Dihydroxybiphenyl dioxygenase"/>
    <property type="match status" value="2"/>
</dbReference>
<reference evidence="2" key="1">
    <citation type="submission" date="2017-05" db="EMBL/GenBank/DDBJ databases">
        <authorList>
            <person name="Imhoff J.F."/>
            <person name="Rahn T."/>
            <person name="Kuenzel S."/>
            <person name="Neulinger S.C."/>
        </authorList>
    </citation>
    <scope>NUCLEOTIDE SEQUENCE</scope>
    <source>
        <strain evidence="2">LMG 28126</strain>
    </source>
</reference>
<reference evidence="2" key="2">
    <citation type="journal article" date="2020" name="Microorganisms">
        <title>Osmotic Adaptation and Compatible Solute Biosynthesis of Phototrophic Bacteria as Revealed from Genome Analyses.</title>
        <authorList>
            <person name="Imhoff J.F."/>
            <person name="Rahn T."/>
            <person name="Kunzel S."/>
            <person name="Keller A."/>
            <person name="Neulinger S.C."/>
        </authorList>
    </citation>
    <scope>NUCLEOTIDE SEQUENCE</scope>
    <source>
        <strain evidence="2">LMG 28126</strain>
    </source>
</reference>
<dbReference type="Gene3D" id="3.10.180.10">
    <property type="entry name" value="2,3-Dihydroxybiphenyl 1,2-Dioxygenase, domain 1"/>
    <property type="match status" value="1"/>
</dbReference>
<dbReference type="EMBL" id="NHSD01000289">
    <property type="protein sequence ID" value="MBK5928102.1"/>
    <property type="molecule type" value="Genomic_DNA"/>
</dbReference>
<comment type="caution">
    <text evidence="2">The sequence shown here is derived from an EMBL/GenBank/DDBJ whole genome shotgun (WGS) entry which is preliminary data.</text>
</comment>
<feature type="domain" description="Glyoxalase-like" evidence="1">
    <location>
        <begin position="15"/>
        <end position="199"/>
    </location>
</feature>
<sequence>MVHPRQTPENAEVYLDHLAHFLPDMAAAETALAGLGFTLTPYTVQRNRTVDGYVPSGTANRCAMLDNGYLEFLARASDTGLSRQLTAALARHTGVHLLAMATADADAATARLEQAGFAPDPVVHLTRAVATPDGAEALARFSVVRVPPAAMPEGRIQILTHHTPDLVWQDRWTRHRNGIVSLEAVLLVVADPSEAAARFGRFLGRTHAPLSGGRQCLALDRGALVFAPDARWLGGGAAAAPPWIVGYALGTADPEASAEVLRAGGARDLVGDLVGDLAGPVLELPAAIGGRVALVHPGQRPDFAR</sequence>
<gene>
    <name evidence="2" type="ORF">CCR87_12315</name>
</gene>
<name>A0A934TLL1_9RHOB</name>